<gene>
    <name evidence="5" type="ORF">ALEPTO_LOCUS3053</name>
</gene>
<keyword evidence="2" id="KW-0274">FAD</keyword>
<dbReference type="InterPro" id="IPR007173">
    <property type="entry name" value="ALO_C"/>
</dbReference>
<protein>
    <submittedName>
        <fullName evidence="5">5967_t:CDS:1</fullName>
    </submittedName>
</protein>
<organism evidence="5 6">
    <name type="scientific">Ambispora leptoticha</name>
    <dbReference type="NCBI Taxonomy" id="144679"/>
    <lineage>
        <taxon>Eukaryota</taxon>
        <taxon>Fungi</taxon>
        <taxon>Fungi incertae sedis</taxon>
        <taxon>Mucoromycota</taxon>
        <taxon>Glomeromycotina</taxon>
        <taxon>Glomeromycetes</taxon>
        <taxon>Archaeosporales</taxon>
        <taxon>Ambisporaceae</taxon>
        <taxon>Ambispora</taxon>
    </lineage>
</organism>
<dbReference type="InterPro" id="IPR010031">
    <property type="entry name" value="FAD_lactone_oxidase-like"/>
</dbReference>
<feature type="domain" description="D-arabinono-1,4-lactone oxidase C-terminal" evidence="4">
    <location>
        <begin position="153"/>
        <end position="271"/>
    </location>
</feature>
<dbReference type="GO" id="GO:0003885">
    <property type="term" value="F:D-arabinono-1,4-lactone oxidase activity"/>
    <property type="evidence" value="ECO:0007669"/>
    <property type="project" value="InterPro"/>
</dbReference>
<evidence type="ECO:0000313" key="5">
    <source>
        <dbReference type="EMBL" id="CAG8492351.1"/>
    </source>
</evidence>
<accession>A0A9N8ZDS3</accession>
<dbReference type="GO" id="GO:0050660">
    <property type="term" value="F:flavin adenine dinucleotide binding"/>
    <property type="evidence" value="ECO:0007669"/>
    <property type="project" value="InterPro"/>
</dbReference>
<dbReference type="Proteomes" id="UP000789508">
    <property type="component" value="Unassembled WGS sequence"/>
</dbReference>
<evidence type="ECO:0000256" key="2">
    <source>
        <dbReference type="ARBA" id="ARBA00022827"/>
    </source>
</evidence>
<name>A0A9N8ZDS3_9GLOM</name>
<keyword evidence="1" id="KW-0285">Flavoprotein</keyword>
<dbReference type="Gene3D" id="3.40.462.10">
    <property type="entry name" value="FAD-linked oxidases, C-terminal domain"/>
    <property type="match status" value="1"/>
</dbReference>
<evidence type="ECO:0000256" key="1">
    <source>
        <dbReference type="ARBA" id="ARBA00022630"/>
    </source>
</evidence>
<dbReference type="InterPro" id="IPR016170">
    <property type="entry name" value="Cytok_DH_C_sf"/>
</dbReference>
<sequence>MRLNDLVIPLKDWLNPASIKKTFDTADSLDIVYWPFNKGQIDLSNDDIWIKQFVRTQDPPSIKLPFLDPIREAFLNLSIPSFELLLKAPHLTPFTKKFEWDVARTSFATNQVLVATDALHFFPGYEVVVAEDSAFAIKADSNFTNIATEFSFIINKIAEYARNGKFPINITVSLRFLRASAALLAPTFDSDPNAIYGFFELNTYKNTPDWANFQNEIAQRLISKYGARPHWAKEWESVSGIKQFLHKSLGDHITTFEKVRVKYDPNNTFFDNDSLKQVFYG</sequence>
<dbReference type="PANTHER" id="PTHR43762">
    <property type="entry name" value="L-GULONOLACTONE OXIDASE"/>
    <property type="match status" value="1"/>
</dbReference>
<comment type="caution">
    <text evidence="5">The sequence shown here is derived from an EMBL/GenBank/DDBJ whole genome shotgun (WGS) entry which is preliminary data.</text>
</comment>
<dbReference type="PANTHER" id="PTHR43762:SF1">
    <property type="entry name" value="D-ARABINONO-1,4-LACTONE OXIDASE"/>
    <property type="match status" value="1"/>
</dbReference>
<dbReference type="OrthoDB" id="610608at2759"/>
<dbReference type="InterPro" id="IPR016164">
    <property type="entry name" value="FAD-linked_Oxase-like_C"/>
</dbReference>
<evidence type="ECO:0000256" key="3">
    <source>
        <dbReference type="ARBA" id="ARBA00023002"/>
    </source>
</evidence>
<dbReference type="EMBL" id="CAJVPS010000521">
    <property type="protein sequence ID" value="CAG8492351.1"/>
    <property type="molecule type" value="Genomic_DNA"/>
</dbReference>
<reference evidence="5" key="1">
    <citation type="submission" date="2021-06" db="EMBL/GenBank/DDBJ databases">
        <authorList>
            <person name="Kallberg Y."/>
            <person name="Tangrot J."/>
            <person name="Rosling A."/>
        </authorList>
    </citation>
    <scope>NUCLEOTIDE SEQUENCE</scope>
    <source>
        <strain evidence="5">FL130A</strain>
    </source>
</reference>
<dbReference type="Pfam" id="PF04030">
    <property type="entry name" value="ALO"/>
    <property type="match status" value="1"/>
</dbReference>
<dbReference type="GO" id="GO:0016020">
    <property type="term" value="C:membrane"/>
    <property type="evidence" value="ECO:0007669"/>
    <property type="project" value="InterPro"/>
</dbReference>
<dbReference type="SUPFAM" id="SSF55103">
    <property type="entry name" value="FAD-linked oxidases, C-terminal domain"/>
    <property type="match status" value="1"/>
</dbReference>
<keyword evidence="6" id="KW-1185">Reference proteome</keyword>
<evidence type="ECO:0000313" key="6">
    <source>
        <dbReference type="Proteomes" id="UP000789508"/>
    </source>
</evidence>
<proteinExistence type="predicted"/>
<dbReference type="AlphaFoldDB" id="A0A9N8ZDS3"/>
<keyword evidence="3" id="KW-0560">Oxidoreductase</keyword>
<evidence type="ECO:0000259" key="4">
    <source>
        <dbReference type="Pfam" id="PF04030"/>
    </source>
</evidence>